<dbReference type="GeneID" id="93070939"/>
<sequence length="398" mass="45698">MPKVLIIFSGAGLIVHLNEGAKHRLNCYIKCYKEAGYEVDVLCLFKDLGYWKSLKKYVDNSVHWTFVPYLFPRAKNKTLALFLRYYKYLVGWFYSTIKHYDVVQSEVDGLPLRFIGNSSMRITDFHGDGYYEYTSKYTHKKWCSNNFLFDQVCSIKYSDICITVSENLCKQLEKNTDTKITTNSIISCGVNTELYNCNAYEGDLMKLTENRIVLGYCGGLQAWQNINLIVDLAIKLYKLDDRIFLVIYTGFDIPANLQKQLDGLGAENYCIKGLLPAEVPSHLKLLDAGFLLRDDLVLNTVSSPTKICEYLAAGVPMICTEYSGDYARSVRHGKEGFILKNHPNYDSYTIIELLSYLKGVKTDRANYKKMCEMAASKRTFKSEFSLLDQFIRKELKNV</sequence>
<reference evidence="2 3" key="1">
    <citation type="submission" date="2018-06" db="EMBL/GenBank/DDBJ databases">
        <authorList>
            <consortium name="Pathogen Informatics"/>
            <person name="Doyle S."/>
        </authorList>
    </citation>
    <scope>NUCLEOTIDE SEQUENCE [LARGE SCALE GENOMIC DNA]</scope>
    <source>
        <strain evidence="2 3">NCTC11155</strain>
    </source>
</reference>
<organism evidence="2 3">
    <name type="scientific">Bacteroides eggerthii</name>
    <dbReference type="NCBI Taxonomy" id="28111"/>
    <lineage>
        <taxon>Bacteria</taxon>
        <taxon>Pseudomonadati</taxon>
        <taxon>Bacteroidota</taxon>
        <taxon>Bacteroidia</taxon>
        <taxon>Bacteroidales</taxon>
        <taxon>Bacteroidaceae</taxon>
        <taxon>Bacteroides</taxon>
    </lineage>
</organism>
<accession>A0A380YLN3</accession>
<evidence type="ECO:0000313" key="3">
    <source>
        <dbReference type="Proteomes" id="UP000254424"/>
    </source>
</evidence>
<dbReference type="EMBL" id="UFSX01000001">
    <property type="protein sequence ID" value="SUV29046.1"/>
    <property type="molecule type" value="Genomic_DNA"/>
</dbReference>
<dbReference type="STRING" id="483216.BACEGG_02829"/>
<dbReference type="PANTHER" id="PTHR12526">
    <property type="entry name" value="GLYCOSYLTRANSFERASE"/>
    <property type="match status" value="1"/>
</dbReference>
<proteinExistence type="predicted"/>
<dbReference type="SUPFAM" id="SSF53756">
    <property type="entry name" value="UDP-Glycosyltransferase/glycogen phosphorylase"/>
    <property type="match status" value="1"/>
</dbReference>
<dbReference type="RefSeq" id="WP_004291138.1">
    <property type="nucleotide sequence ID" value="NZ_CABKNQ010000018.1"/>
</dbReference>
<evidence type="ECO:0000259" key="1">
    <source>
        <dbReference type="Pfam" id="PF00534"/>
    </source>
</evidence>
<dbReference type="GO" id="GO:0016757">
    <property type="term" value="F:glycosyltransferase activity"/>
    <property type="evidence" value="ECO:0007669"/>
    <property type="project" value="InterPro"/>
</dbReference>
<dbReference type="Pfam" id="PF00534">
    <property type="entry name" value="Glycos_transf_1"/>
    <property type="match status" value="1"/>
</dbReference>
<dbReference type="Gene3D" id="3.40.50.2000">
    <property type="entry name" value="Glycogen Phosphorylase B"/>
    <property type="match status" value="2"/>
</dbReference>
<keyword evidence="2" id="KW-0808">Transferase</keyword>
<evidence type="ECO:0000313" key="2">
    <source>
        <dbReference type="EMBL" id="SUV29046.1"/>
    </source>
</evidence>
<name>A0A380YLN3_9BACE</name>
<feature type="domain" description="Glycosyl transferase family 1" evidence="1">
    <location>
        <begin position="209"/>
        <end position="347"/>
    </location>
</feature>
<dbReference type="InterPro" id="IPR001296">
    <property type="entry name" value="Glyco_trans_1"/>
</dbReference>
<dbReference type="AlphaFoldDB" id="A0A380YLN3"/>
<protein>
    <submittedName>
        <fullName evidence="2">Glycosyl transferases group 1</fullName>
    </submittedName>
</protein>
<dbReference type="OrthoDB" id="9771846at2"/>
<dbReference type="Proteomes" id="UP000254424">
    <property type="component" value="Unassembled WGS sequence"/>
</dbReference>
<gene>
    <name evidence="2" type="ORF">NCTC11155_01013</name>
</gene>